<dbReference type="AlphaFoldDB" id="A1ZU81"/>
<keyword evidence="2" id="KW-1185">Reference proteome</keyword>
<dbReference type="Proteomes" id="UP000004095">
    <property type="component" value="Unassembled WGS sequence"/>
</dbReference>
<dbReference type="EMBL" id="AAWS01000039">
    <property type="protein sequence ID" value="EAY26052.1"/>
    <property type="molecule type" value="Genomic_DNA"/>
</dbReference>
<comment type="caution">
    <text evidence="1">The sequence shown here is derived from an EMBL/GenBank/DDBJ whole genome shotgun (WGS) entry which is preliminary data.</text>
</comment>
<evidence type="ECO:0000313" key="1">
    <source>
        <dbReference type="EMBL" id="EAY26052.1"/>
    </source>
</evidence>
<sequence>MLMRKRRTTKPRTVTVLQKLLETGIDFTITDLKHLNGSLFYFDWQRQDHYKEKANLATQTVPFGEQSNTANLFLFPASFEKKIESKIFYHFQRKIKSLYNHCEIDKNLHNLKQLETDFFKLNFKGLCNSKPHKTNSYLSSSPKKRPANYNRY</sequence>
<gene>
    <name evidence="1" type="ORF">M23134_06401</name>
</gene>
<accession>A1ZU81</accession>
<name>A1ZU81_MICM2</name>
<organism evidence="1 2">
    <name type="scientific">Microscilla marina ATCC 23134</name>
    <dbReference type="NCBI Taxonomy" id="313606"/>
    <lineage>
        <taxon>Bacteria</taxon>
        <taxon>Pseudomonadati</taxon>
        <taxon>Bacteroidota</taxon>
        <taxon>Cytophagia</taxon>
        <taxon>Cytophagales</taxon>
        <taxon>Microscillaceae</taxon>
        <taxon>Microscilla</taxon>
    </lineage>
</organism>
<reference evidence="1 2" key="1">
    <citation type="submission" date="2007-01" db="EMBL/GenBank/DDBJ databases">
        <authorList>
            <person name="Haygood M."/>
            <person name="Podell S."/>
            <person name="Anderson C."/>
            <person name="Hopkinson B."/>
            <person name="Roe K."/>
            <person name="Barbeau K."/>
            <person name="Gaasterland T."/>
            <person name="Ferriera S."/>
            <person name="Johnson J."/>
            <person name="Kravitz S."/>
            <person name="Beeson K."/>
            <person name="Sutton G."/>
            <person name="Rogers Y.-H."/>
            <person name="Friedman R."/>
            <person name="Frazier M."/>
            <person name="Venter J.C."/>
        </authorList>
    </citation>
    <scope>NUCLEOTIDE SEQUENCE [LARGE SCALE GENOMIC DNA]</scope>
    <source>
        <strain evidence="1 2">ATCC 23134</strain>
    </source>
</reference>
<proteinExistence type="predicted"/>
<protein>
    <submittedName>
        <fullName evidence="1">Uncharacterized protein</fullName>
    </submittedName>
</protein>
<evidence type="ECO:0000313" key="2">
    <source>
        <dbReference type="Proteomes" id="UP000004095"/>
    </source>
</evidence>